<reference evidence="9 10" key="1">
    <citation type="submission" date="2024-01" db="EMBL/GenBank/DDBJ databases">
        <title>The genome of the rayed Mediterranean limpet Patella caerulea (Linnaeus, 1758).</title>
        <authorList>
            <person name="Anh-Thu Weber A."/>
            <person name="Halstead-Nussloch G."/>
        </authorList>
    </citation>
    <scope>NUCLEOTIDE SEQUENCE [LARGE SCALE GENOMIC DNA]</scope>
    <source>
        <strain evidence="9">AATW-2023a</strain>
        <tissue evidence="9">Whole specimen</tissue>
    </source>
</reference>
<evidence type="ECO:0000256" key="7">
    <source>
        <dbReference type="SAM" id="Phobius"/>
    </source>
</evidence>
<feature type="transmembrane region" description="Helical" evidence="7">
    <location>
        <begin position="62"/>
        <end position="81"/>
    </location>
</feature>
<evidence type="ECO:0000259" key="8">
    <source>
        <dbReference type="Pfam" id="PF00909"/>
    </source>
</evidence>
<sequence length="533" mass="57538">MAAIAKLKFPVVVLILQGVFLVLFALTVEYDDSADSKYGSTTFRNITKIIPGDNMIKNYYPMFQDVHVMIFVGFGFLMTFLKRYGFSAVGINMLIAAIVLQWATLVQGYLHAHGKVHISLTSMITADFGAATVLITFGAVLGKVSPIQMVFVAMLEVVFSSTNEWIGLTYFKVSDVGGSIFVHAFGAFFGLAMARVLYNEDVEKSTKEGSVYHSDIFSMVGTIFLWLFWPSFNSALAVGDAQQRAVLNTYMALASCCVVTFAISSLVDKDRKFDMVHIQNATLAGGVAVGTSADMMIQPAGALAVGTIAAILSTCGYKYVTPFLSSKLKLHDTCGVNNLHGMPAVMAAVVGSVASALATTEVYGYGLYRKFPAMTPKEGTPELAMIQSYVDVEAGDGRTAGEQAGYQMLALVVTLAIAIVTGIVTGIIIKFAPNLSAPQRSQLFEDEMFWGVPEDHIIKPNIPIIITPDDDNTRGSQPNLHQHSKAPLLVEEPGEIVLQSRKSSSSSSSDNDKEKGKENGNNKTNKVNDVESV</sequence>
<dbReference type="Gene3D" id="1.10.3430.10">
    <property type="entry name" value="Ammonium transporter AmtB like domains"/>
    <property type="match status" value="1"/>
</dbReference>
<dbReference type="EMBL" id="JAZGQO010000011">
    <property type="protein sequence ID" value="KAK6173780.1"/>
    <property type="molecule type" value="Genomic_DNA"/>
</dbReference>
<dbReference type="GO" id="GO:0005886">
    <property type="term" value="C:plasma membrane"/>
    <property type="evidence" value="ECO:0007669"/>
    <property type="project" value="InterPro"/>
</dbReference>
<evidence type="ECO:0000313" key="10">
    <source>
        <dbReference type="Proteomes" id="UP001347796"/>
    </source>
</evidence>
<protein>
    <recommendedName>
        <fullName evidence="8">Ammonium transporter AmtB-like domain-containing protein</fullName>
    </recommendedName>
</protein>
<feature type="transmembrane region" description="Helical" evidence="7">
    <location>
        <begin position="180"/>
        <end position="198"/>
    </location>
</feature>
<feature type="transmembrane region" description="Helical" evidence="7">
    <location>
        <begin position="300"/>
        <end position="320"/>
    </location>
</feature>
<gene>
    <name evidence="9" type="ORF">SNE40_017180</name>
</gene>
<evidence type="ECO:0000256" key="1">
    <source>
        <dbReference type="ARBA" id="ARBA00004141"/>
    </source>
</evidence>
<keyword evidence="3 7" id="KW-0812">Transmembrane</keyword>
<keyword evidence="5 7" id="KW-0472">Membrane</keyword>
<comment type="subcellular location">
    <subcellularLocation>
        <location evidence="1">Membrane</location>
        <topology evidence="1">Multi-pass membrane protein</topology>
    </subcellularLocation>
</comment>
<dbReference type="GO" id="GO:0097272">
    <property type="term" value="P:ammonium homeostasis"/>
    <property type="evidence" value="ECO:0007669"/>
    <property type="project" value="TreeGrafter"/>
</dbReference>
<name>A0AAN8JEK1_PATCE</name>
<feature type="transmembrane region" description="Helical" evidence="7">
    <location>
        <begin position="88"/>
        <end position="110"/>
    </location>
</feature>
<keyword evidence="10" id="KW-1185">Reference proteome</keyword>
<dbReference type="FunFam" id="1.10.3430.10:FF:000012">
    <property type="entry name" value="Rh type C glycoprotein"/>
    <property type="match status" value="1"/>
</dbReference>
<evidence type="ECO:0000256" key="5">
    <source>
        <dbReference type="ARBA" id="ARBA00023136"/>
    </source>
</evidence>
<dbReference type="PRINTS" id="PR00342">
    <property type="entry name" value="RHESUSRHD"/>
</dbReference>
<feature type="transmembrane region" description="Helical" evidence="7">
    <location>
        <begin position="249"/>
        <end position="267"/>
    </location>
</feature>
<feature type="transmembrane region" description="Helical" evidence="7">
    <location>
        <begin position="149"/>
        <end position="168"/>
    </location>
</feature>
<dbReference type="Pfam" id="PF00909">
    <property type="entry name" value="Ammonium_transp"/>
    <property type="match status" value="1"/>
</dbReference>
<dbReference type="InterPro" id="IPR029020">
    <property type="entry name" value="Ammonium/urea_transptr"/>
</dbReference>
<feature type="region of interest" description="Disordered" evidence="6">
    <location>
        <begin position="464"/>
        <end position="533"/>
    </location>
</feature>
<evidence type="ECO:0000256" key="4">
    <source>
        <dbReference type="ARBA" id="ARBA00022989"/>
    </source>
</evidence>
<dbReference type="SUPFAM" id="SSF111352">
    <property type="entry name" value="Ammonium transporter"/>
    <property type="match status" value="1"/>
</dbReference>
<accession>A0AAN8JEK1</accession>
<comment type="similarity">
    <text evidence="2">Belongs to the ammonium transporter (TC 2.A.49) family. Rh subfamily.</text>
</comment>
<feature type="transmembrane region" description="Helical" evidence="7">
    <location>
        <begin position="7"/>
        <end position="28"/>
    </location>
</feature>
<evidence type="ECO:0000313" key="9">
    <source>
        <dbReference type="EMBL" id="KAK6173780.1"/>
    </source>
</evidence>
<feature type="compositionally biased region" description="Basic and acidic residues" evidence="6">
    <location>
        <begin position="510"/>
        <end position="533"/>
    </location>
</feature>
<dbReference type="Proteomes" id="UP001347796">
    <property type="component" value="Unassembled WGS sequence"/>
</dbReference>
<dbReference type="PANTHER" id="PTHR11730:SF60">
    <property type="entry name" value="RH50, ISOFORM D"/>
    <property type="match status" value="1"/>
</dbReference>
<feature type="domain" description="Ammonium transporter AmtB-like" evidence="8">
    <location>
        <begin position="52"/>
        <end position="440"/>
    </location>
</feature>
<keyword evidence="4 7" id="KW-1133">Transmembrane helix</keyword>
<evidence type="ECO:0000256" key="3">
    <source>
        <dbReference type="ARBA" id="ARBA00022692"/>
    </source>
</evidence>
<feature type="transmembrane region" description="Helical" evidence="7">
    <location>
        <begin position="345"/>
        <end position="368"/>
    </location>
</feature>
<dbReference type="PANTHER" id="PTHR11730">
    <property type="entry name" value="AMMONIUM TRANSPORTER"/>
    <property type="match status" value="1"/>
</dbReference>
<feature type="transmembrane region" description="Helical" evidence="7">
    <location>
        <begin position="408"/>
        <end position="432"/>
    </location>
</feature>
<evidence type="ECO:0000256" key="6">
    <source>
        <dbReference type="SAM" id="MobiDB-lite"/>
    </source>
</evidence>
<dbReference type="GO" id="GO:0008519">
    <property type="term" value="F:ammonium channel activity"/>
    <property type="evidence" value="ECO:0007669"/>
    <property type="project" value="InterPro"/>
</dbReference>
<feature type="transmembrane region" description="Helical" evidence="7">
    <location>
        <begin position="210"/>
        <end position="229"/>
    </location>
</feature>
<dbReference type="AlphaFoldDB" id="A0AAN8JEK1"/>
<proteinExistence type="inferred from homology"/>
<dbReference type="InterPro" id="IPR024041">
    <property type="entry name" value="NH4_transpt_AmtB-like_dom"/>
</dbReference>
<evidence type="ECO:0000256" key="2">
    <source>
        <dbReference type="ARBA" id="ARBA00011036"/>
    </source>
</evidence>
<organism evidence="9 10">
    <name type="scientific">Patella caerulea</name>
    <name type="common">Rayed Mediterranean limpet</name>
    <dbReference type="NCBI Taxonomy" id="87958"/>
    <lineage>
        <taxon>Eukaryota</taxon>
        <taxon>Metazoa</taxon>
        <taxon>Spiralia</taxon>
        <taxon>Lophotrochozoa</taxon>
        <taxon>Mollusca</taxon>
        <taxon>Gastropoda</taxon>
        <taxon>Patellogastropoda</taxon>
        <taxon>Patelloidea</taxon>
        <taxon>Patellidae</taxon>
        <taxon>Patella</taxon>
    </lineage>
</organism>
<dbReference type="InterPro" id="IPR002229">
    <property type="entry name" value="RhesusRHD"/>
</dbReference>
<feature type="transmembrane region" description="Helical" evidence="7">
    <location>
        <begin position="116"/>
        <end position="142"/>
    </location>
</feature>
<comment type="caution">
    <text evidence="9">The sequence shown here is derived from an EMBL/GenBank/DDBJ whole genome shotgun (WGS) entry which is preliminary data.</text>
</comment>